<proteinExistence type="predicted"/>
<accession>J3MLZ9</accession>
<feature type="chain" id="PRO_5003774081" evidence="1">
    <location>
        <begin position="25"/>
        <end position="127"/>
    </location>
</feature>
<evidence type="ECO:0000313" key="2">
    <source>
        <dbReference type="EnsemblPlants" id="OB07G24310.1"/>
    </source>
</evidence>
<dbReference type="Proteomes" id="UP000006038">
    <property type="component" value="Chromosome 7"/>
</dbReference>
<dbReference type="AlphaFoldDB" id="J3MLZ9"/>
<protein>
    <submittedName>
        <fullName evidence="2">Uncharacterized protein</fullName>
    </submittedName>
</protein>
<reference evidence="2" key="2">
    <citation type="submission" date="2013-04" db="UniProtKB">
        <authorList>
            <consortium name="EnsemblPlants"/>
        </authorList>
    </citation>
    <scope>IDENTIFICATION</scope>
</reference>
<reference evidence="2" key="1">
    <citation type="journal article" date="2013" name="Nat. Commun.">
        <title>Whole-genome sequencing of Oryza brachyantha reveals mechanisms underlying Oryza genome evolution.</title>
        <authorList>
            <person name="Chen J."/>
            <person name="Huang Q."/>
            <person name="Gao D."/>
            <person name="Wang J."/>
            <person name="Lang Y."/>
            <person name="Liu T."/>
            <person name="Li B."/>
            <person name="Bai Z."/>
            <person name="Luis Goicoechea J."/>
            <person name="Liang C."/>
            <person name="Chen C."/>
            <person name="Zhang W."/>
            <person name="Sun S."/>
            <person name="Liao Y."/>
            <person name="Zhang X."/>
            <person name="Yang L."/>
            <person name="Song C."/>
            <person name="Wang M."/>
            <person name="Shi J."/>
            <person name="Liu G."/>
            <person name="Liu J."/>
            <person name="Zhou H."/>
            <person name="Zhou W."/>
            <person name="Yu Q."/>
            <person name="An N."/>
            <person name="Chen Y."/>
            <person name="Cai Q."/>
            <person name="Wang B."/>
            <person name="Liu B."/>
            <person name="Min J."/>
            <person name="Huang Y."/>
            <person name="Wu H."/>
            <person name="Li Z."/>
            <person name="Zhang Y."/>
            <person name="Yin Y."/>
            <person name="Song W."/>
            <person name="Jiang J."/>
            <person name="Jackson S.A."/>
            <person name="Wing R.A."/>
            <person name="Wang J."/>
            <person name="Chen M."/>
        </authorList>
    </citation>
    <scope>NUCLEOTIDE SEQUENCE [LARGE SCALE GENOMIC DNA]</scope>
    <source>
        <strain evidence="2">cv. IRGC 101232</strain>
    </source>
</reference>
<dbReference type="Gramene" id="OB07G24310.1">
    <property type="protein sequence ID" value="OB07G24310.1"/>
    <property type="gene ID" value="OB07G24310"/>
</dbReference>
<feature type="signal peptide" evidence="1">
    <location>
        <begin position="1"/>
        <end position="24"/>
    </location>
</feature>
<name>J3MLZ9_ORYBR</name>
<dbReference type="EnsemblPlants" id="OB07G24310.1">
    <property type="protein sequence ID" value="OB07G24310.1"/>
    <property type="gene ID" value="OB07G24310"/>
</dbReference>
<sequence>MAAPSVTAMYALLAIANLIVSCSAIALPVTEDANKHLNFESSENLVNNGCELNCDVVDGDQSYHWCHGQLGKMAKPACATVSVFLICLCLPDKLAGQLSDQATSFCSQVDVTFRKSVKLKWFYNALG</sequence>
<keyword evidence="1" id="KW-0732">Signal</keyword>
<evidence type="ECO:0000256" key="1">
    <source>
        <dbReference type="SAM" id="SignalP"/>
    </source>
</evidence>
<keyword evidence="3" id="KW-1185">Reference proteome</keyword>
<organism evidence="2">
    <name type="scientific">Oryza brachyantha</name>
    <name type="common">malo sina</name>
    <dbReference type="NCBI Taxonomy" id="4533"/>
    <lineage>
        <taxon>Eukaryota</taxon>
        <taxon>Viridiplantae</taxon>
        <taxon>Streptophyta</taxon>
        <taxon>Embryophyta</taxon>
        <taxon>Tracheophyta</taxon>
        <taxon>Spermatophyta</taxon>
        <taxon>Magnoliopsida</taxon>
        <taxon>Liliopsida</taxon>
        <taxon>Poales</taxon>
        <taxon>Poaceae</taxon>
        <taxon>BOP clade</taxon>
        <taxon>Oryzoideae</taxon>
        <taxon>Oryzeae</taxon>
        <taxon>Oryzinae</taxon>
        <taxon>Oryza</taxon>
    </lineage>
</organism>
<evidence type="ECO:0000313" key="3">
    <source>
        <dbReference type="Proteomes" id="UP000006038"/>
    </source>
</evidence>
<dbReference type="HOGENOM" id="CLU_1973947_0_0_1"/>